<dbReference type="InterPro" id="IPR011547">
    <property type="entry name" value="SLC26A/SulP_dom"/>
</dbReference>
<reference evidence="7 8" key="1">
    <citation type="journal article" date="2017" name="PLoS ONE">
        <title>Development of a real-time PCR for detection of Staphylococcus pseudintermedius using a novel automated comparison of whole-genome sequences.</title>
        <authorList>
            <person name="Verstappen K.M."/>
            <person name="Huijbregts L."/>
            <person name="Spaninks M."/>
            <person name="Wagenaar J.A."/>
            <person name="Fluit A.C."/>
            <person name="Duim B."/>
        </authorList>
    </citation>
    <scope>NUCLEOTIDE SEQUENCE [LARGE SCALE GENOMIC DNA]</scope>
    <source>
        <strain evidence="7 8">215070706401-1</strain>
    </source>
</reference>
<feature type="transmembrane region" description="Helical" evidence="5">
    <location>
        <begin position="120"/>
        <end position="137"/>
    </location>
</feature>
<name>A0A2A4GZS4_9STAP</name>
<evidence type="ECO:0000256" key="3">
    <source>
        <dbReference type="ARBA" id="ARBA00022989"/>
    </source>
</evidence>
<keyword evidence="3 5" id="KW-1133">Transmembrane helix</keyword>
<evidence type="ECO:0000256" key="2">
    <source>
        <dbReference type="ARBA" id="ARBA00022692"/>
    </source>
</evidence>
<gene>
    <name evidence="7" type="ORF">B5C08_03270</name>
</gene>
<feature type="transmembrane region" description="Helical" evidence="5">
    <location>
        <begin position="172"/>
        <end position="189"/>
    </location>
</feature>
<evidence type="ECO:0000259" key="6">
    <source>
        <dbReference type="Pfam" id="PF00916"/>
    </source>
</evidence>
<dbReference type="EMBL" id="MWUU01000003">
    <property type="protein sequence ID" value="PCF56483.1"/>
    <property type="molecule type" value="Genomic_DNA"/>
</dbReference>
<keyword evidence="4 5" id="KW-0472">Membrane</keyword>
<proteinExistence type="predicted"/>
<comment type="caution">
    <text evidence="7">The sequence shown here is derived from an EMBL/GenBank/DDBJ whole genome shotgun (WGS) entry which is preliminary data.</text>
</comment>
<evidence type="ECO:0000256" key="5">
    <source>
        <dbReference type="SAM" id="Phobius"/>
    </source>
</evidence>
<dbReference type="InterPro" id="IPR052706">
    <property type="entry name" value="Membrane-Transporter-like"/>
</dbReference>
<comment type="subcellular location">
    <subcellularLocation>
        <location evidence="1">Membrane</location>
        <topology evidence="1">Multi-pass membrane protein</topology>
    </subcellularLocation>
</comment>
<protein>
    <submittedName>
        <fullName evidence="7">Sulfate permease</fullName>
    </submittedName>
</protein>
<dbReference type="Proteomes" id="UP000218335">
    <property type="component" value="Unassembled WGS sequence"/>
</dbReference>
<feature type="transmembrane region" description="Helical" evidence="5">
    <location>
        <begin position="149"/>
        <end position="165"/>
    </location>
</feature>
<sequence>MEMHHTIQNYLTSWRGHTFQNITAGLLVALAMMPGAIAFSFIAGVSPTVGMFSTALMLIGISFLGSRTLMVSAPSSGVSIVAVLITSMYGQQMLIAAMLVMGLFQIIFAFCRVDKAIHKIPVPVVVGFMNALAYLLLTSQLKHIFGHNLSTYLFAVLSLIMIFLIPHLTERIPAALIMIVVLSIAAKMFHVDVMDVQDLAHIHFEMPTLGLPQVDLTGWMVVELIIFGLMLAIVATIQTSLTARMVDQLTKTASSLNRESFGQGLTNFIISLFGGLAGSALVGQSKYNLKLGATSRLSTLAAGIVMLLFLMLLSPLVGSIPMVVLAIVLTRVAMNAFDRQTLRYIVERRWTEFIIMLITFLLIVIARNLALGVLVGTAVDYSYQRIQKYRKGRDQHGS</sequence>
<evidence type="ECO:0000256" key="1">
    <source>
        <dbReference type="ARBA" id="ARBA00004141"/>
    </source>
</evidence>
<dbReference type="PANTHER" id="PTHR43310">
    <property type="entry name" value="SULFATE TRANSPORTER YBAR-RELATED"/>
    <property type="match status" value="1"/>
</dbReference>
<feature type="domain" description="SLC26A/SulP transporter" evidence="6">
    <location>
        <begin position="148"/>
        <end position="359"/>
    </location>
</feature>
<feature type="transmembrane region" description="Helical" evidence="5">
    <location>
        <begin position="264"/>
        <end position="282"/>
    </location>
</feature>
<dbReference type="PANTHER" id="PTHR43310:SF1">
    <property type="entry name" value="SULFATE TRANSPORTER YBAR-RELATED"/>
    <property type="match status" value="1"/>
</dbReference>
<dbReference type="AlphaFoldDB" id="A0A2A4GZS4"/>
<feature type="transmembrane region" description="Helical" evidence="5">
    <location>
        <begin position="302"/>
        <end position="329"/>
    </location>
</feature>
<evidence type="ECO:0000313" key="8">
    <source>
        <dbReference type="Proteomes" id="UP000218335"/>
    </source>
</evidence>
<feature type="transmembrane region" description="Helical" evidence="5">
    <location>
        <begin position="95"/>
        <end position="113"/>
    </location>
</feature>
<feature type="transmembrane region" description="Helical" evidence="5">
    <location>
        <begin position="216"/>
        <end position="243"/>
    </location>
</feature>
<dbReference type="Pfam" id="PF00916">
    <property type="entry name" value="Sulfate_transp"/>
    <property type="match status" value="1"/>
</dbReference>
<keyword evidence="2 5" id="KW-0812">Transmembrane</keyword>
<organism evidence="7 8">
    <name type="scientific">Staphylococcus delphini</name>
    <dbReference type="NCBI Taxonomy" id="53344"/>
    <lineage>
        <taxon>Bacteria</taxon>
        <taxon>Bacillati</taxon>
        <taxon>Bacillota</taxon>
        <taxon>Bacilli</taxon>
        <taxon>Bacillales</taxon>
        <taxon>Staphylococcaceae</taxon>
        <taxon>Staphylococcus</taxon>
        <taxon>Staphylococcus intermedius group</taxon>
    </lineage>
</organism>
<feature type="transmembrane region" description="Helical" evidence="5">
    <location>
        <begin position="48"/>
        <end position="64"/>
    </location>
</feature>
<evidence type="ECO:0000313" key="7">
    <source>
        <dbReference type="EMBL" id="PCF56483.1"/>
    </source>
</evidence>
<feature type="transmembrane region" description="Helical" evidence="5">
    <location>
        <begin position="21"/>
        <end position="42"/>
    </location>
</feature>
<feature type="transmembrane region" description="Helical" evidence="5">
    <location>
        <begin position="350"/>
        <end position="375"/>
    </location>
</feature>
<dbReference type="GO" id="GO:0016020">
    <property type="term" value="C:membrane"/>
    <property type="evidence" value="ECO:0007669"/>
    <property type="project" value="UniProtKB-SubCell"/>
</dbReference>
<accession>A0A2A4GZS4</accession>
<evidence type="ECO:0000256" key="4">
    <source>
        <dbReference type="ARBA" id="ARBA00023136"/>
    </source>
</evidence>